<comment type="caution">
    <text evidence="1">The sequence shown here is derived from an EMBL/GenBank/DDBJ whole genome shotgun (WGS) entry which is preliminary data.</text>
</comment>
<proteinExistence type="predicted"/>
<gene>
    <name evidence="1" type="ORF">A8975_1854</name>
</gene>
<protein>
    <submittedName>
        <fullName evidence="1">Uncharacterized protein</fullName>
    </submittedName>
</protein>
<accession>A0ABY2G5G9</accession>
<name>A0ABY2G5G9_9FLAO</name>
<keyword evidence="2" id="KW-1185">Reference proteome</keyword>
<evidence type="ECO:0000313" key="1">
    <source>
        <dbReference type="EMBL" id="TDY11218.1"/>
    </source>
</evidence>
<dbReference type="RefSeq" id="WP_134199978.1">
    <property type="nucleotide sequence ID" value="NZ_SOQZ01000004.1"/>
</dbReference>
<sequence length="298" mass="34520">MFNKLSFFLLAFSVNVFSQTNLIEISTLNGVWIAEEYYNAFEENNSAIKSKNAFDYSYPVALRINTSENKNGILNIGYSVLHDHFLHPEVSKYVVKNKDTISEQGSFSVDLNSKDSLGFYKIIDFREFNNDWVSYLSLDSQNSTVTLYRPKNKEHTEEIIKYKRVKSTFNKDYQYPNPLYYYTRSKNLVGNYVLKDINDNLLSNDLVISEDGLVKGYSLLEGFTVYFSTDIYCGLPSNEDLVIFIRDVFDNESKSYAYSYVKDKKGNISLYNNEMGTIEGTNFEVIKLTDKVYDLIKK</sequence>
<dbReference type="Proteomes" id="UP000294930">
    <property type="component" value="Unassembled WGS sequence"/>
</dbReference>
<organism evidence="1 2">
    <name type="scientific">Meridianimaribacter flavus</name>
    <dbReference type="NCBI Taxonomy" id="571115"/>
    <lineage>
        <taxon>Bacteria</taxon>
        <taxon>Pseudomonadati</taxon>
        <taxon>Bacteroidota</taxon>
        <taxon>Flavobacteriia</taxon>
        <taxon>Flavobacteriales</taxon>
        <taxon>Flavobacteriaceae</taxon>
        <taxon>Meridianimaribacter</taxon>
    </lineage>
</organism>
<reference evidence="1 2" key="1">
    <citation type="submission" date="2019-03" db="EMBL/GenBank/DDBJ databases">
        <title>Genomic Encyclopedia of Type Strains, Phase III (KMG-III): the genomes of soil and plant-associated and newly described type strains.</title>
        <authorList>
            <person name="Whitman W."/>
        </authorList>
    </citation>
    <scope>NUCLEOTIDE SEQUENCE [LARGE SCALE GENOMIC DNA]</scope>
    <source>
        <strain evidence="1 2">CGMCC 1.10957</strain>
    </source>
</reference>
<dbReference type="EMBL" id="SOQZ01000004">
    <property type="protein sequence ID" value="TDY11218.1"/>
    <property type="molecule type" value="Genomic_DNA"/>
</dbReference>
<evidence type="ECO:0000313" key="2">
    <source>
        <dbReference type="Proteomes" id="UP000294930"/>
    </source>
</evidence>